<dbReference type="InterPro" id="IPR011047">
    <property type="entry name" value="Quinoprotein_ADH-like_sf"/>
</dbReference>
<dbReference type="PRINTS" id="PR00320">
    <property type="entry name" value="GPROTEINBRPT"/>
</dbReference>
<evidence type="ECO:0000256" key="4">
    <source>
        <dbReference type="SAM" id="SignalP"/>
    </source>
</evidence>
<dbReference type="Pfam" id="PF00400">
    <property type="entry name" value="WD40"/>
    <property type="match status" value="11"/>
</dbReference>
<name>A0A5C1AQZ6_9BACT</name>
<keyword evidence="1 3" id="KW-0853">WD repeat</keyword>
<dbReference type="InterPro" id="IPR050349">
    <property type="entry name" value="WD_LIS1/nudF_dynein_reg"/>
</dbReference>
<feature type="repeat" description="WD" evidence="3">
    <location>
        <begin position="450"/>
        <end position="484"/>
    </location>
</feature>
<proteinExistence type="predicted"/>
<evidence type="ECO:0000313" key="6">
    <source>
        <dbReference type="Proteomes" id="UP000324974"/>
    </source>
</evidence>
<dbReference type="EMBL" id="CP042425">
    <property type="protein sequence ID" value="QEL21045.1"/>
    <property type="molecule type" value="Genomic_DNA"/>
</dbReference>
<feature type="repeat" description="WD" evidence="3">
    <location>
        <begin position="655"/>
        <end position="697"/>
    </location>
</feature>
<gene>
    <name evidence="5" type="ORF">PX52LOC_08174</name>
</gene>
<feature type="repeat" description="WD" evidence="3">
    <location>
        <begin position="129"/>
        <end position="150"/>
    </location>
</feature>
<dbReference type="OrthoDB" id="500858at2"/>
<dbReference type="RefSeq" id="WP_149115288.1">
    <property type="nucleotide sequence ID" value="NZ_CP042425.1"/>
</dbReference>
<evidence type="ECO:0000256" key="2">
    <source>
        <dbReference type="ARBA" id="ARBA00022737"/>
    </source>
</evidence>
<dbReference type="InterPro" id="IPR015943">
    <property type="entry name" value="WD40/YVTN_repeat-like_dom_sf"/>
</dbReference>
<dbReference type="KEGG" id="lrs:PX52LOC_08174"/>
<sequence length="940" mass="97936">MLRRSFSLVTLAVLGSLLFAQAPAEWNPTLTLRGHADPVYAVSFSPDGKTIATGSFDKTIKLWDAANGKELRTLAGPQGHQSLVLSVAFSPNGDQLASGGADNFARVWDVPSAKPVRETALTTKGVRTAVSPDGKVYAAGGSDGKIRLWSADGKPVAEAVHGAAVIRLAFTTNGQTLLSTGADRILRYWNATNGQLLASVGTGPAELDGLLAHTGGNVVTTSTDGSIRVWPQQPPVAKKIADLPAAATVAAYSNDGSFFAVAFADKSVKVVNVGNGQATAIPAAPAAIEAIAWNSDNATLAVAAGGKVLLWGTDGKTRGELTADAKAVRAVSFAASKTELLTVGDDGKLKLWKLPLDPKKPAESKAVAADAKLAAMLPNGQALVVGKAVKAWDVNAGKEARTFGPAPDAPKVLAVSRDGGHLAVAGGKSVKCWQTGDGKESPALTLPAEVTALAFSTDKKLLLVGTADKTVTVYDTATGQPQQFLPFTSNPIAVAFHPSQPIVFTVEDKAITQQTPSLVRSVKDADLVRGGLTAVPNANTILTLSSTKFLSRWNLGNLQKEQGFELANPATAVAVSRNGQLVATVGADSTVQVYTLNNQQLVGSFKAAAKVSELLFHPNGQSLAAILADNSVAVWNVFSTPGQPLPPEFGSLVQSFAHHAAVTSLAYFGDTGQQLLTGCDDGTVRVWRVASDQPAKSLQHPNLVDSVAFDKTGTLLATGCHDGVVRIYDLSKTGSQPKEIKAHVAMPQPHPVYVVAWSPDGKSVASGSFDKSIKLWDAVTGNLVREIKAHPDDKTGHQDQVFCLAFSKDGKQLASGSSDRTVKLWDPATGKLIRDFPNANLKPPGPDQPQPSHPGFVHAVRFTPDGQSLVSVGTAPRNLGFLAVWSIADGKLKASADVPLGPVYALDVSADGKSVLLGCGPRTRTASDADAYVLPLPGGK</sequence>
<dbReference type="SUPFAM" id="SSF50978">
    <property type="entry name" value="WD40 repeat-like"/>
    <property type="match status" value="1"/>
</dbReference>
<accession>A0A5C1AQZ6</accession>
<dbReference type="InterPro" id="IPR036322">
    <property type="entry name" value="WD40_repeat_dom_sf"/>
</dbReference>
<dbReference type="InterPro" id="IPR001680">
    <property type="entry name" value="WD40_rpt"/>
</dbReference>
<keyword evidence="4" id="KW-0732">Signal</keyword>
<dbReference type="PANTHER" id="PTHR44129">
    <property type="entry name" value="WD REPEAT-CONTAINING PROTEIN POP1"/>
    <property type="match status" value="1"/>
</dbReference>
<dbReference type="SUPFAM" id="SSF50998">
    <property type="entry name" value="Quinoprotein alcohol dehydrogenase-like"/>
    <property type="match status" value="1"/>
</dbReference>
<evidence type="ECO:0000256" key="1">
    <source>
        <dbReference type="ARBA" id="ARBA00022574"/>
    </source>
</evidence>
<dbReference type="InterPro" id="IPR019775">
    <property type="entry name" value="WD40_repeat_CS"/>
</dbReference>
<dbReference type="CDD" id="cd00200">
    <property type="entry name" value="WD40"/>
    <property type="match status" value="2"/>
</dbReference>
<dbReference type="SMART" id="SM00320">
    <property type="entry name" value="WD40"/>
    <property type="match status" value="17"/>
</dbReference>
<dbReference type="Gene3D" id="2.130.10.10">
    <property type="entry name" value="YVTN repeat-like/Quinoprotein amine dehydrogenase"/>
    <property type="match status" value="8"/>
</dbReference>
<feature type="repeat" description="WD" evidence="3">
    <location>
        <begin position="745"/>
        <end position="786"/>
    </location>
</feature>
<dbReference type="PROSITE" id="PS50082">
    <property type="entry name" value="WD_REPEATS_2"/>
    <property type="match status" value="10"/>
</dbReference>
<feature type="repeat" description="WD" evidence="3">
    <location>
        <begin position="77"/>
        <end position="118"/>
    </location>
</feature>
<evidence type="ECO:0000256" key="3">
    <source>
        <dbReference type="PROSITE-ProRule" id="PRU00221"/>
    </source>
</evidence>
<protein>
    <submittedName>
        <fullName evidence="5">WD40 repeat domain-containing protein</fullName>
    </submittedName>
</protein>
<reference evidence="6" key="1">
    <citation type="submission" date="2019-08" db="EMBL/GenBank/DDBJ databases">
        <title>Limnoglobus roseus gen. nov., sp. nov., a novel freshwater planctomycete with a giant genome from the family Gemmataceae.</title>
        <authorList>
            <person name="Kulichevskaya I.S."/>
            <person name="Naumoff D.G."/>
            <person name="Miroshnikov K."/>
            <person name="Ivanova A."/>
            <person name="Philippov D.A."/>
            <person name="Hakobyan A."/>
            <person name="Rijpstra I.C."/>
            <person name="Sinninghe Damste J.S."/>
            <person name="Liesack W."/>
            <person name="Dedysh S.N."/>
        </authorList>
    </citation>
    <scope>NUCLEOTIDE SEQUENCE [LARGE SCALE GENOMIC DNA]</scope>
    <source>
        <strain evidence="6">PX52</strain>
    </source>
</reference>
<dbReference type="PROSITE" id="PS50294">
    <property type="entry name" value="WD_REPEATS_REGION"/>
    <property type="match status" value="8"/>
</dbReference>
<feature type="repeat" description="WD" evidence="3">
    <location>
        <begin position="158"/>
        <end position="199"/>
    </location>
</feature>
<evidence type="ECO:0000313" key="5">
    <source>
        <dbReference type="EMBL" id="QEL21045.1"/>
    </source>
</evidence>
<dbReference type="PROSITE" id="PS00678">
    <property type="entry name" value="WD_REPEATS_1"/>
    <property type="match status" value="3"/>
</dbReference>
<feature type="repeat" description="WD" evidence="3">
    <location>
        <begin position="32"/>
        <end position="73"/>
    </location>
</feature>
<keyword evidence="6" id="KW-1185">Reference proteome</keyword>
<feature type="chain" id="PRO_5022726197" evidence="4">
    <location>
        <begin position="23"/>
        <end position="940"/>
    </location>
</feature>
<dbReference type="InterPro" id="IPR020472">
    <property type="entry name" value="WD40_PAC1"/>
</dbReference>
<dbReference type="AlphaFoldDB" id="A0A5C1AQZ6"/>
<dbReference type="Proteomes" id="UP000324974">
    <property type="component" value="Chromosome"/>
</dbReference>
<feature type="repeat" description="WD" evidence="3">
    <location>
        <begin position="321"/>
        <end position="354"/>
    </location>
</feature>
<feature type="repeat" description="WD" evidence="3">
    <location>
        <begin position="697"/>
        <end position="731"/>
    </location>
</feature>
<organism evidence="5 6">
    <name type="scientific">Limnoglobus roseus</name>
    <dbReference type="NCBI Taxonomy" id="2598579"/>
    <lineage>
        <taxon>Bacteria</taxon>
        <taxon>Pseudomonadati</taxon>
        <taxon>Planctomycetota</taxon>
        <taxon>Planctomycetia</taxon>
        <taxon>Gemmatales</taxon>
        <taxon>Gemmataceae</taxon>
        <taxon>Limnoglobus</taxon>
    </lineage>
</organism>
<feature type="signal peptide" evidence="4">
    <location>
        <begin position="1"/>
        <end position="22"/>
    </location>
</feature>
<feature type="repeat" description="WD" evidence="3">
    <location>
        <begin position="794"/>
        <end position="835"/>
    </location>
</feature>
<keyword evidence="2" id="KW-0677">Repeat</keyword>